<protein>
    <submittedName>
        <fullName evidence="1">Uncharacterized protein</fullName>
    </submittedName>
</protein>
<keyword evidence="2" id="KW-1185">Reference proteome</keyword>
<name>A0A2Z5G5C2_9BACT</name>
<accession>A0A2Z5G5C2</accession>
<gene>
    <name evidence="1" type="ORF">ACPOL_4918</name>
</gene>
<sequence length="37" mass="4346">MSYHVNLPLSEARFAIFLASQRLTWFAQQASELCFLR</sequence>
<proteinExistence type="predicted"/>
<organism evidence="1 2">
    <name type="scientific">Acidisarcina polymorpha</name>
    <dbReference type="NCBI Taxonomy" id="2211140"/>
    <lineage>
        <taxon>Bacteria</taxon>
        <taxon>Pseudomonadati</taxon>
        <taxon>Acidobacteriota</taxon>
        <taxon>Terriglobia</taxon>
        <taxon>Terriglobales</taxon>
        <taxon>Acidobacteriaceae</taxon>
        <taxon>Acidisarcina</taxon>
    </lineage>
</organism>
<dbReference type="Proteomes" id="UP000253606">
    <property type="component" value="Chromosome"/>
</dbReference>
<reference evidence="1 2" key="1">
    <citation type="journal article" date="2018" name="Front. Microbiol.">
        <title>Hydrolytic Capabilities as a Key to Environmental Success: Chitinolytic and Cellulolytic Acidobacteria From Acidic Sub-arctic Soils and Boreal Peatlands.</title>
        <authorList>
            <person name="Belova S.E."/>
            <person name="Ravin N.V."/>
            <person name="Pankratov T.A."/>
            <person name="Rakitin A.L."/>
            <person name="Ivanova A.A."/>
            <person name="Beletsky A.V."/>
            <person name="Mardanov A.V."/>
            <person name="Sinninghe Damste J.S."/>
            <person name="Dedysh S.N."/>
        </authorList>
    </citation>
    <scope>NUCLEOTIDE SEQUENCE [LARGE SCALE GENOMIC DNA]</scope>
    <source>
        <strain evidence="1 2">SBC82</strain>
    </source>
</reference>
<dbReference type="AlphaFoldDB" id="A0A2Z5G5C2"/>
<evidence type="ECO:0000313" key="2">
    <source>
        <dbReference type="Proteomes" id="UP000253606"/>
    </source>
</evidence>
<evidence type="ECO:0000313" key="1">
    <source>
        <dbReference type="EMBL" id="AXC14180.1"/>
    </source>
</evidence>
<dbReference type="EMBL" id="CP030840">
    <property type="protein sequence ID" value="AXC14180.1"/>
    <property type="molecule type" value="Genomic_DNA"/>
</dbReference>
<dbReference type="KEGG" id="abas:ACPOL_4918"/>